<feature type="compositionally biased region" description="Basic and acidic residues" evidence="1">
    <location>
        <begin position="34"/>
        <end position="62"/>
    </location>
</feature>
<comment type="caution">
    <text evidence="2">The sequence shown here is derived from an EMBL/GenBank/DDBJ whole genome shotgun (WGS) entry which is preliminary data.</text>
</comment>
<name>A0A2A2J4G4_9BILA</name>
<feature type="compositionally biased region" description="Basic residues" evidence="1">
    <location>
        <begin position="63"/>
        <end position="82"/>
    </location>
</feature>
<dbReference type="Proteomes" id="UP000218231">
    <property type="component" value="Unassembled WGS sequence"/>
</dbReference>
<feature type="region of interest" description="Disordered" evidence="1">
    <location>
        <begin position="11"/>
        <end position="114"/>
    </location>
</feature>
<proteinExistence type="predicted"/>
<evidence type="ECO:0000256" key="1">
    <source>
        <dbReference type="SAM" id="MobiDB-lite"/>
    </source>
</evidence>
<evidence type="ECO:0000313" key="2">
    <source>
        <dbReference type="EMBL" id="PAV56473.1"/>
    </source>
</evidence>
<organism evidence="2 3">
    <name type="scientific">Diploscapter pachys</name>
    <dbReference type="NCBI Taxonomy" id="2018661"/>
    <lineage>
        <taxon>Eukaryota</taxon>
        <taxon>Metazoa</taxon>
        <taxon>Ecdysozoa</taxon>
        <taxon>Nematoda</taxon>
        <taxon>Chromadorea</taxon>
        <taxon>Rhabditida</taxon>
        <taxon>Rhabditina</taxon>
        <taxon>Rhabditomorpha</taxon>
        <taxon>Rhabditoidea</taxon>
        <taxon>Rhabditidae</taxon>
        <taxon>Diploscapter</taxon>
    </lineage>
</organism>
<gene>
    <name evidence="2" type="ORF">WR25_00195</name>
</gene>
<accession>A0A2A2J4G4</accession>
<sequence>MCLMTCGKVKKGFKKNKASSINIKSPPSRRGKNSKRDEFKDDLDKDKDGDVKPDKVPSENRKRTGVKPKANRLLKPRYRQGHKTREDSVKIGEIAKEPESTQHVPTEEHRQNESARLTWEIKKPRKSPKFIVIVCKNILDL</sequence>
<evidence type="ECO:0000313" key="3">
    <source>
        <dbReference type="Proteomes" id="UP000218231"/>
    </source>
</evidence>
<protein>
    <submittedName>
        <fullName evidence="2">Uncharacterized protein</fullName>
    </submittedName>
</protein>
<dbReference type="EMBL" id="LIAE01010699">
    <property type="protein sequence ID" value="PAV56473.1"/>
    <property type="molecule type" value="Genomic_DNA"/>
</dbReference>
<reference evidence="2 3" key="1">
    <citation type="journal article" date="2017" name="Curr. Biol.">
        <title>Genome architecture and evolution of a unichromosomal asexual nematode.</title>
        <authorList>
            <person name="Fradin H."/>
            <person name="Zegar C."/>
            <person name="Gutwein M."/>
            <person name="Lucas J."/>
            <person name="Kovtun M."/>
            <person name="Corcoran D."/>
            <person name="Baugh L.R."/>
            <person name="Kiontke K."/>
            <person name="Gunsalus K."/>
            <person name="Fitch D.H."/>
            <person name="Piano F."/>
        </authorList>
    </citation>
    <scope>NUCLEOTIDE SEQUENCE [LARGE SCALE GENOMIC DNA]</scope>
    <source>
        <strain evidence="2">PF1309</strain>
    </source>
</reference>
<feature type="compositionally biased region" description="Basic and acidic residues" evidence="1">
    <location>
        <begin position="83"/>
        <end position="113"/>
    </location>
</feature>
<dbReference type="AlphaFoldDB" id="A0A2A2J4G4"/>
<keyword evidence="3" id="KW-1185">Reference proteome</keyword>